<sequence>MSGTRHPRLFFVAALLLAAGPAAGHSELPARSTPSQLRFPPDRLVERSAQVQSMSPAVPALSDEEKLLVVREFEKDLADVYTRLARAISPALSKGQLSDDEKRSVITAVHSAGNEVTASVSRTLSRLNFSTLDIDNLAPQLRYFSKADKSQIRKLLADRGVDLSDELLMSQPPAFVHAMASLYRPLGIYIDAGIDARTIANAITVSFPVYYFNTVGDRSDAQIDPKIHAFLAAPMLRDVTSKLYDDKVDAVHMVHFKTSTMYSLNGVSGDYPMYGLNDALEQRGDVLIYDANIRHRTKRLPEKLKAEYMNSVEIHETLHSLHRERLQRCDQNKTTARTNKASYGTALRELDEAQAQVATLAVLAEAKAPSMNV</sequence>
<dbReference type="Proteomes" id="UP000008311">
    <property type="component" value="Unassembled WGS sequence"/>
</dbReference>
<proteinExistence type="predicted"/>
<evidence type="ECO:0000313" key="2">
    <source>
        <dbReference type="EMBL" id="EEF25413.1"/>
    </source>
</evidence>
<feature type="non-terminal residue" evidence="2">
    <location>
        <position position="373"/>
    </location>
</feature>
<dbReference type="InParanoid" id="B9TFF0"/>
<keyword evidence="3" id="KW-1185">Reference proteome</keyword>
<feature type="chain" id="PRO_5002892476" evidence="1">
    <location>
        <begin position="25"/>
        <end position="373"/>
    </location>
</feature>
<dbReference type="EMBL" id="EQ979747">
    <property type="protein sequence ID" value="EEF25413.1"/>
    <property type="molecule type" value="Genomic_DNA"/>
</dbReference>
<dbReference type="AlphaFoldDB" id="B9TFF0"/>
<organism evidence="2 3">
    <name type="scientific">Ricinus communis</name>
    <name type="common">Castor bean</name>
    <dbReference type="NCBI Taxonomy" id="3988"/>
    <lineage>
        <taxon>Eukaryota</taxon>
        <taxon>Viridiplantae</taxon>
        <taxon>Streptophyta</taxon>
        <taxon>Embryophyta</taxon>
        <taxon>Tracheophyta</taxon>
        <taxon>Spermatophyta</taxon>
        <taxon>Magnoliopsida</taxon>
        <taxon>eudicotyledons</taxon>
        <taxon>Gunneridae</taxon>
        <taxon>Pentapetalae</taxon>
        <taxon>rosids</taxon>
        <taxon>fabids</taxon>
        <taxon>Malpighiales</taxon>
        <taxon>Euphorbiaceae</taxon>
        <taxon>Acalyphoideae</taxon>
        <taxon>Acalypheae</taxon>
        <taxon>Ricinus</taxon>
    </lineage>
</organism>
<evidence type="ECO:0000313" key="3">
    <source>
        <dbReference type="Proteomes" id="UP000008311"/>
    </source>
</evidence>
<keyword evidence="1" id="KW-0732">Signal</keyword>
<feature type="signal peptide" evidence="1">
    <location>
        <begin position="1"/>
        <end position="24"/>
    </location>
</feature>
<accession>B9TFF0</accession>
<gene>
    <name evidence="2" type="ORF">RCOM_2083670</name>
</gene>
<evidence type="ECO:0000256" key="1">
    <source>
        <dbReference type="SAM" id="SignalP"/>
    </source>
</evidence>
<name>B9TFF0_RICCO</name>
<reference evidence="3" key="1">
    <citation type="journal article" date="2010" name="Nat. Biotechnol.">
        <title>Draft genome sequence of the oilseed species Ricinus communis.</title>
        <authorList>
            <person name="Chan A.P."/>
            <person name="Crabtree J."/>
            <person name="Zhao Q."/>
            <person name="Lorenzi H."/>
            <person name="Orvis J."/>
            <person name="Puiu D."/>
            <person name="Melake-Berhan A."/>
            <person name="Jones K.M."/>
            <person name="Redman J."/>
            <person name="Chen G."/>
            <person name="Cahoon E.B."/>
            <person name="Gedil M."/>
            <person name="Stanke M."/>
            <person name="Haas B.J."/>
            <person name="Wortman J.R."/>
            <person name="Fraser-Liggett C.M."/>
            <person name="Ravel J."/>
            <person name="Rabinowicz P.D."/>
        </authorList>
    </citation>
    <scope>NUCLEOTIDE SEQUENCE [LARGE SCALE GENOMIC DNA]</scope>
    <source>
        <strain evidence="3">cv. Hale</strain>
    </source>
</reference>
<protein>
    <submittedName>
        <fullName evidence="2">Uncharacterized protein</fullName>
    </submittedName>
</protein>